<evidence type="ECO:0000313" key="2">
    <source>
        <dbReference type="EMBL" id="EMP37597.1"/>
    </source>
</evidence>
<dbReference type="SUPFAM" id="SSF81321">
    <property type="entry name" value="Family A G protein-coupled receptor-like"/>
    <property type="match status" value="2"/>
</dbReference>
<keyword evidence="1" id="KW-1133">Transmembrane helix</keyword>
<keyword evidence="1" id="KW-0812">Transmembrane</keyword>
<keyword evidence="1" id="KW-0472">Membrane</keyword>
<gene>
    <name evidence="2" type="ORF">UY3_05205</name>
</gene>
<dbReference type="Proteomes" id="UP000031443">
    <property type="component" value="Unassembled WGS sequence"/>
</dbReference>
<keyword evidence="2" id="KW-0675">Receptor</keyword>
<dbReference type="Gene3D" id="1.20.1070.10">
    <property type="entry name" value="Rhodopsin 7-helix transmembrane proteins"/>
    <property type="match status" value="1"/>
</dbReference>
<organism evidence="2 3">
    <name type="scientific">Chelonia mydas</name>
    <name type="common">Green sea-turtle</name>
    <name type="synonym">Chelonia agassizi</name>
    <dbReference type="NCBI Taxonomy" id="8469"/>
    <lineage>
        <taxon>Eukaryota</taxon>
        <taxon>Metazoa</taxon>
        <taxon>Chordata</taxon>
        <taxon>Craniata</taxon>
        <taxon>Vertebrata</taxon>
        <taxon>Euteleostomi</taxon>
        <taxon>Archelosauria</taxon>
        <taxon>Testudinata</taxon>
        <taxon>Testudines</taxon>
        <taxon>Cryptodira</taxon>
        <taxon>Durocryptodira</taxon>
        <taxon>Americhelydia</taxon>
        <taxon>Chelonioidea</taxon>
        <taxon>Cheloniidae</taxon>
        <taxon>Chelonia</taxon>
    </lineage>
</organism>
<sequence length="190" mass="22174">MMKKRSNRKHVAHIQWTHQTSITKFILLGFGNLNEVKILLFVVFLVIYIVTMAGNLLIVALVVADQHLRTPMYFFMGNLSFLETCYTSVFVPRCCLYYQHNKTLHWNWGLRDGLSDPDDHLSGLDSDQHLRTPMYFFMGNLSFLETCYTSVFVPRCCLYYQHNKTLHWNWGLRDGLSDPDDHLSGLDSVM</sequence>
<dbReference type="PANTHER" id="PTHR48001">
    <property type="entry name" value="OLFACTORY RECEPTOR"/>
    <property type="match status" value="1"/>
</dbReference>
<keyword evidence="3" id="KW-1185">Reference proteome</keyword>
<dbReference type="EMBL" id="KB521639">
    <property type="protein sequence ID" value="EMP37597.1"/>
    <property type="molecule type" value="Genomic_DNA"/>
</dbReference>
<accession>M7CAC6</accession>
<feature type="transmembrane region" description="Helical" evidence="1">
    <location>
        <begin position="38"/>
        <end position="64"/>
    </location>
</feature>
<reference evidence="3" key="1">
    <citation type="journal article" date="2013" name="Nat. Genet.">
        <title>The draft genomes of soft-shell turtle and green sea turtle yield insights into the development and evolution of the turtle-specific body plan.</title>
        <authorList>
            <person name="Wang Z."/>
            <person name="Pascual-Anaya J."/>
            <person name="Zadissa A."/>
            <person name="Li W."/>
            <person name="Niimura Y."/>
            <person name="Huang Z."/>
            <person name="Li C."/>
            <person name="White S."/>
            <person name="Xiong Z."/>
            <person name="Fang D."/>
            <person name="Wang B."/>
            <person name="Ming Y."/>
            <person name="Chen Y."/>
            <person name="Zheng Y."/>
            <person name="Kuraku S."/>
            <person name="Pignatelli M."/>
            <person name="Herrero J."/>
            <person name="Beal K."/>
            <person name="Nozawa M."/>
            <person name="Li Q."/>
            <person name="Wang J."/>
            <person name="Zhang H."/>
            <person name="Yu L."/>
            <person name="Shigenobu S."/>
            <person name="Wang J."/>
            <person name="Liu J."/>
            <person name="Flicek P."/>
            <person name="Searle S."/>
            <person name="Wang J."/>
            <person name="Kuratani S."/>
            <person name="Yin Y."/>
            <person name="Aken B."/>
            <person name="Zhang G."/>
            <person name="Irie N."/>
        </authorList>
    </citation>
    <scope>NUCLEOTIDE SEQUENCE [LARGE SCALE GENOMIC DNA]</scope>
</reference>
<evidence type="ECO:0000256" key="1">
    <source>
        <dbReference type="SAM" id="Phobius"/>
    </source>
</evidence>
<evidence type="ECO:0000313" key="3">
    <source>
        <dbReference type="Proteomes" id="UP000031443"/>
    </source>
</evidence>
<protein>
    <submittedName>
        <fullName evidence="2">Olfactory receptor 5V1</fullName>
    </submittedName>
</protein>
<proteinExistence type="predicted"/>
<dbReference type="AlphaFoldDB" id="M7CAC6"/>
<name>M7CAC6_CHEMY</name>